<sequence length="100" mass="11087">MCWRKKGGGEESCNFSERGHAADRPVDTLYGRSENLSLAEGRVNVTRAPHPGAEPTVASSSEGGLLCSQALHTTTQRWIHVIEVLYNRLHCYHQDVMLPV</sequence>
<evidence type="ECO:0000313" key="1">
    <source>
        <dbReference type="EMBL" id="CAB1450943.1"/>
    </source>
</evidence>
<keyword evidence="2" id="KW-1185">Reference proteome</keyword>
<proteinExistence type="predicted"/>
<evidence type="ECO:0000313" key="2">
    <source>
        <dbReference type="Proteomes" id="UP001153269"/>
    </source>
</evidence>
<dbReference type="Proteomes" id="UP001153269">
    <property type="component" value="Unassembled WGS sequence"/>
</dbReference>
<organism evidence="1 2">
    <name type="scientific">Pleuronectes platessa</name>
    <name type="common">European plaice</name>
    <dbReference type="NCBI Taxonomy" id="8262"/>
    <lineage>
        <taxon>Eukaryota</taxon>
        <taxon>Metazoa</taxon>
        <taxon>Chordata</taxon>
        <taxon>Craniata</taxon>
        <taxon>Vertebrata</taxon>
        <taxon>Euteleostomi</taxon>
        <taxon>Actinopterygii</taxon>
        <taxon>Neopterygii</taxon>
        <taxon>Teleostei</taxon>
        <taxon>Neoteleostei</taxon>
        <taxon>Acanthomorphata</taxon>
        <taxon>Carangaria</taxon>
        <taxon>Pleuronectiformes</taxon>
        <taxon>Pleuronectoidei</taxon>
        <taxon>Pleuronectidae</taxon>
        <taxon>Pleuronectes</taxon>
    </lineage>
</organism>
<name>A0A9N7Z090_PLEPL</name>
<protein>
    <submittedName>
        <fullName evidence="1">Uncharacterized protein</fullName>
    </submittedName>
</protein>
<reference evidence="1" key="1">
    <citation type="submission" date="2020-03" db="EMBL/GenBank/DDBJ databases">
        <authorList>
            <person name="Weist P."/>
        </authorList>
    </citation>
    <scope>NUCLEOTIDE SEQUENCE</scope>
</reference>
<accession>A0A9N7Z090</accession>
<gene>
    <name evidence="1" type="ORF">PLEPLA_LOCUS38635</name>
</gene>
<comment type="caution">
    <text evidence="1">The sequence shown here is derived from an EMBL/GenBank/DDBJ whole genome shotgun (WGS) entry which is preliminary data.</text>
</comment>
<dbReference type="AlphaFoldDB" id="A0A9N7Z090"/>
<dbReference type="EMBL" id="CADEAL010004070">
    <property type="protein sequence ID" value="CAB1450943.1"/>
    <property type="molecule type" value="Genomic_DNA"/>
</dbReference>